<dbReference type="InterPro" id="IPR050204">
    <property type="entry name" value="AraC_XylS_family_regulators"/>
</dbReference>
<dbReference type="PANTHER" id="PTHR46796">
    <property type="entry name" value="HTH-TYPE TRANSCRIPTIONAL ACTIVATOR RHAS-RELATED"/>
    <property type="match status" value="1"/>
</dbReference>
<dbReference type="InterPro" id="IPR018060">
    <property type="entry name" value="HTH_AraC"/>
</dbReference>
<dbReference type="Pfam" id="PF22200">
    <property type="entry name" value="ExsA_N"/>
    <property type="match status" value="1"/>
</dbReference>
<keyword evidence="1" id="KW-0805">Transcription regulation</keyword>
<keyword evidence="6" id="KW-1185">Reference proteome</keyword>
<evidence type="ECO:0000256" key="2">
    <source>
        <dbReference type="ARBA" id="ARBA00023125"/>
    </source>
</evidence>
<keyword evidence="2 5" id="KW-0238">DNA-binding</keyword>
<dbReference type="STRING" id="573321.SAMN04488505_103256"/>
<feature type="domain" description="HTH araC/xylS-type" evidence="4">
    <location>
        <begin position="173"/>
        <end position="268"/>
    </location>
</feature>
<dbReference type="Pfam" id="PF12833">
    <property type="entry name" value="HTH_18"/>
    <property type="match status" value="1"/>
</dbReference>
<evidence type="ECO:0000256" key="3">
    <source>
        <dbReference type="ARBA" id="ARBA00023163"/>
    </source>
</evidence>
<dbReference type="InterPro" id="IPR009057">
    <property type="entry name" value="Homeodomain-like_sf"/>
</dbReference>
<gene>
    <name evidence="5" type="ORF">SAMN04488505_103256</name>
</gene>
<dbReference type="PROSITE" id="PS01124">
    <property type="entry name" value="HTH_ARAC_FAMILY_2"/>
    <property type="match status" value="1"/>
</dbReference>
<dbReference type="EMBL" id="FOBB01000003">
    <property type="protein sequence ID" value="SEM05695.1"/>
    <property type="molecule type" value="Genomic_DNA"/>
</dbReference>
<dbReference type="Proteomes" id="UP000198984">
    <property type="component" value="Unassembled WGS sequence"/>
</dbReference>
<proteinExistence type="predicted"/>
<dbReference type="InterPro" id="IPR054015">
    <property type="entry name" value="ExsA-like_N"/>
</dbReference>
<protein>
    <submittedName>
        <fullName evidence="5">AraC-type DNA-binding protein</fullName>
    </submittedName>
</protein>
<accession>A0A1H7VA01</accession>
<dbReference type="Gene3D" id="1.10.10.60">
    <property type="entry name" value="Homeodomain-like"/>
    <property type="match status" value="1"/>
</dbReference>
<dbReference type="GO" id="GO:0003700">
    <property type="term" value="F:DNA-binding transcription factor activity"/>
    <property type="evidence" value="ECO:0007669"/>
    <property type="project" value="InterPro"/>
</dbReference>
<name>A0A1H7VA01_9BACT</name>
<dbReference type="RefSeq" id="WP_238386582.1">
    <property type="nucleotide sequence ID" value="NZ_FOBB01000003.1"/>
</dbReference>
<evidence type="ECO:0000313" key="5">
    <source>
        <dbReference type="EMBL" id="SEM05695.1"/>
    </source>
</evidence>
<evidence type="ECO:0000259" key="4">
    <source>
        <dbReference type="PROSITE" id="PS01124"/>
    </source>
</evidence>
<organism evidence="5 6">
    <name type="scientific">Chitinophaga rupis</name>
    <dbReference type="NCBI Taxonomy" id="573321"/>
    <lineage>
        <taxon>Bacteria</taxon>
        <taxon>Pseudomonadati</taxon>
        <taxon>Bacteroidota</taxon>
        <taxon>Chitinophagia</taxon>
        <taxon>Chitinophagales</taxon>
        <taxon>Chitinophagaceae</taxon>
        <taxon>Chitinophaga</taxon>
    </lineage>
</organism>
<dbReference type="AlphaFoldDB" id="A0A1H7VA01"/>
<evidence type="ECO:0000256" key="1">
    <source>
        <dbReference type="ARBA" id="ARBA00023015"/>
    </source>
</evidence>
<keyword evidence="3" id="KW-0804">Transcription</keyword>
<dbReference type="SMART" id="SM00342">
    <property type="entry name" value="HTH_ARAC"/>
    <property type="match status" value="1"/>
</dbReference>
<evidence type="ECO:0000313" key="6">
    <source>
        <dbReference type="Proteomes" id="UP000198984"/>
    </source>
</evidence>
<reference evidence="5 6" key="1">
    <citation type="submission" date="2016-10" db="EMBL/GenBank/DDBJ databases">
        <authorList>
            <person name="de Groot N.N."/>
        </authorList>
    </citation>
    <scope>NUCLEOTIDE SEQUENCE [LARGE SCALE GENOMIC DNA]</scope>
    <source>
        <strain evidence="5 6">DSM 21039</strain>
    </source>
</reference>
<sequence>MSTNMPSDLILNNLLYSCEYEKKRGNEQFVPEHTLGFMMAGESHLYTPDIRILAEGAMGLARRNQLVKSVKVPPPGGMFRSISIFLPQDLLRRYSAENNITASGPYTGDSLVSLPKDAFLEGYFNSLLPYFSQPAHFSKALADLKTKEAIELLLQHNYQLKELLFDFNEPHKIDLEAFMLQNYMFNVPVSRFARLTGRSVAGFKRDFEKIFKAPPGQWLTQKRLSEAYYLLKEKGRKPSEVYLDVGFENLSHFSFAFKKTYGVAPSLL</sequence>
<dbReference type="SUPFAM" id="SSF46689">
    <property type="entry name" value="Homeodomain-like"/>
    <property type="match status" value="1"/>
</dbReference>
<dbReference type="GO" id="GO:0043565">
    <property type="term" value="F:sequence-specific DNA binding"/>
    <property type="evidence" value="ECO:0007669"/>
    <property type="project" value="InterPro"/>
</dbReference>